<accession>A0ABV7E802</accession>
<evidence type="ECO:0000313" key="3">
    <source>
        <dbReference type="Proteomes" id="UP001595456"/>
    </source>
</evidence>
<protein>
    <submittedName>
        <fullName evidence="2">Heme-binding protein</fullName>
    </submittedName>
</protein>
<evidence type="ECO:0000313" key="2">
    <source>
        <dbReference type="EMBL" id="MFC3098658.1"/>
    </source>
</evidence>
<dbReference type="SUPFAM" id="SSF143744">
    <property type="entry name" value="GlcG-like"/>
    <property type="match status" value="1"/>
</dbReference>
<dbReference type="RefSeq" id="WP_336926391.1">
    <property type="nucleotide sequence ID" value="NZ_JBANRO010000007.1"/>
</dbReference>
<reference evidence="3" key="1">
    <citation type="journal article" date="2019" name="Int. J. Syst. Evol. Microbiol.">
        <title>The Global Catalogue of Microorganisms (GCM) 10K type strain sequencing project: providing services to taxonomists for standard genome sequencing and annotation.</title>
        <authorList>
            <consortium name="The Broad Institute Genomics Platform"/>
            <consortium name="The Broad Institute Genome Sequencing Center for Infectious Disease"/>
            <person name="Wu L."/>
            <person name="Ma J."/>
        </authorList>
    </citation>
    <scope>NUCLEOTIDE SEQUENCE [LARGE SCALE GENOMIC DNA]</scope>
    <source>
        <strain evidence="3">KCTC 52607</strain>
    </source>
</reference>
<keyword evidence="1" id="KW-0732">Signal</keyword>
<dbReference type="InterPro" id="IPR052517">
    <property type="entry name" value="GlcG_carb_metab_protein"/>
</dbReference>
<gene>
    <name evidence="2" type="ORF">ACFODU_12755</name>
</gene>
<name>A0ABV7E802_9SPHN</name>
<dbReference type="Gene3D" id="3.30.450.150">
    <property type="entry name" value="Haem-degrading domain"/>
    <property type="match status" value="1"/>
</dbReference>
<dbReference type="Pfam" id="PF03928">
    <property type="entry name" value="HbpS-like"/>
    <property type="match status" value="1"/>
</dbReference>
<feature type="chain" id="PRO_5046673192" evidence="1">
    <location>
        <begin position="24"/>
        <end position="165"/>
    </location>
</feature>
<dbReference type="PANTHER" id="PTHR34309">
    <property type="entry name" value="SLR1406 PROTEIN"/>
    <property type="match status" value="1"/>
</dbReference>
<comment type="caution">
    <text evidence="2">The sequence shown here is derived from an EMBL/GenBank/DDBJ whole genome shotgun (WGS) entry which is preliminary data.</text>
</comment>
<dbReference type="InterPro" id="IPR005624">
    <property type="entry name" value="PduO/GlcC-like"/>
</dbReference>
<proteinExistence type="predicted"/>
<evidence type="ECO:0000256" key="1">
    <source>
        <dbReference type="SAM" id="SignalP"/>
    </source>
</evidence>
<organism evidence="2 3">
    <name type="scientific">Alteraurantiacibacter palmitatis</name>
    <dbReference type="NCBI Taxonomy" id="2054628"/>
    <lineage>
        <taxon>Bacteria</taxon>
        <taxon>Pseudomonadati</taxon>
        <taxon>Pseudomonadota</taxon>
        <taxon>Alphaproteobacteria</taxon>
        <taxon>Sphingomonadales</taxon>
        <taxon>Erythrobacteraceae</taxon>
        <taxon>Alteraurantiacibacter</taxon>
    </lineage>
</organism>
<feature type="signal peptide" evidence="1">
    <location>
        <begin position="1"/>
        <end position="23"/>
    </location>
</feature>
<dbReference type="EMBL" id="JBHRST010000020">
    <property type="protein sequence ID" value="MFC3098658.1"/>
    <property type="molecule type" value="Genomic_DNA"/>
</dbReference>
<dbReference type="InterPro" id="IPR038084">
    <property type="entry name" value="PduO/GlcC-like_sf"/>
</dbReference>
<dbReference type="PANTHER" id="PTHR34309:SF1">
    <property type="entry name" value="PROTEIN GLCG"/>
    <property type="match status" value="1"/>
</dbReference>
<sequence>MPMPPQAAARCLAMLAIGSVASAANGPVAAQTLRPALDYANAATIRDTCLAFAAERGLAVAVAVYDAAGRLIAYAHMDGAPTAVGEYAQWKGRSAATIHVASKETANWGPGAPPPGLATWEGGVPFFTTDGAPLGGVGVSGASSAQDSACGETGIAAAGLLSQRP</sequence>
<dbReference type="Proteomes" id="UP001595456">
    <property type="component" value="Unassembled WGS sequence"/>
</dbReference>
<keyword evidence="3" id="KW-1185">Reference proteome</keyword>